<feature type="transmembrane region" description="Helical" evidence="6">
    <location>
        <begin position="209"/>
        <end position="231"/>
    </location>
</feature>
<dbReference type="InterPro" id="IPR043428">
    <property type="entry name" value="LivM-like"/>
</dbReference>
<evidence type="ECO:0000313" key="8">
    <source>
        <dbReference type="Proteomes" id="UP000694001"/>
    </source>
</evidence>
<keyword evidence="2" id="KW-1003">Cell membrane</keyword>
<protein>
    <submittedName>
        <fullName evidence="7">Branched-chain amino acid ABC transporter permease</fullName>
    </submittedName>
</protein>
<dbReference type="AlphaFoldDB" id="A0A975YIV1"/>
<evidence type="ECO:0000256" key="2">
    <source>
        <dbReference type="ARBA" id="ARBA00022475"/>
    </source>
</evidence>
<evidence type="ECO:0000256" key="4">
    <source>
        <dbReference type="ARBA" id="ARBA00022989"/>
    </source>
</evidence>
<organism evidence="7 8">
    <name type="scientific">Elioraea tepida</name>
    <dbReference type="NCBI Taxonomy" id="2843330"/>
    <lineage>
        <taxon>Bacteria</taxon>
        <taxon>Pseudomonadati</taxon>
        <taxon>Pseudomonadota</taxon>
        <taxon>Alphaproteobacteria</taxon>
        <taxon>Acetobacterales</taxon>
        <taxon>Elioraeaceae</taxon>
        <taxon>Elioraea</taxon>
    </lineage>
</organism>
<feature type="transmembrane region" description="Helical" evidence="6">
    <location>
        <begin position="133"/>
        <end position="152"/>
    </location>
</feature>
<feature type="transmembrane region" description="Helical" evidence="6">
    <location>
        <begin position="159"/>
        <end position="176"/>
    </location>
</feature>
<evidence type="ECO:0000256" key="3">
    <source>
        <dbReference type="ARBA" id="ARBA00022692"/>
    </source>
</evidence>
<reference evidence="7" key="1">
    <citation type="submission" date="2021-06" db="EMBL/GenBank/DDBJ databases">
        <title>Elioraea tepida, sp. nov., a moderately thermophilic aerobic anoxygenic phototrophic bacterium isolated from an alkaline siliceous hot spring mat community in Yellowstone National Park, WY, USA.</title>
        <authorList>
            <person name="Saini M.K."/>
            <person name="Yoshida S."/>
            <person name="Sebastian A."/>
            <person name="Hirose S."/>
            <person name="Hara E."/>
            <person name="Tamaki H."/>
            <person name="Soulier N.T."/>
            <person name="Albert I."/>
            <person name="Hanada S."/>
            <person name="Bryant D.A."/>
            <person name="Tank M."/>
        </authorList>
    </citation>
    <scope>NUCLEOTIDE SEQUENCE</scope>
    <source>
        <strain evidence="7">MS-P2</strain>
    </source>
</reference>
<feature type="transmembrane region" description="Helical" evidence="6">
    <location>
        <begin position="243"/>
        <end position="266"/>
    </location>
</feature>
<comment type="subcellular location">
    <subcellularLocation>
        <location evidence="1">Cell membrane</location>
        <topology evidence="1">Multi-pass membrane protein</topology>
    </subcellularLocation>
</comment>
<feature type="transmembrane region" description="Helical" evidence="6">
    <location>
        <begin position="82"/>
        <end position="103"/>
    </location>
</feature>
<dbReference type="PANTHER" id="PTHR30482">
    <property type="entry name" value="HIGH-AFFINITY BRANCHED-CHAIN AMINO ACID TRANSPORT SYSTEM PERMEASE"/>
    <property type="match status" value="1"/>
</dbReference>
<dbReference type="Proteomes" id="UP000694001">
    <property type="component" value="Chromosome"/>
</dbReference>
<feature type="transmembrane region" description="Helical" evidence="6">
    <location>
        <begin position="286"/>
        <end position="308"/>
    </location>
</feature>
<evidence type="ECO:0000256" key="6">
    <source>
        <dbReference type="SAM" id="Phobius"/>
    </source>
</evidence>
<accession>A0A975YIV1</accession>
<name>A0A975YIV1_9PROT</name>
<keyword evidence="8" id="KW-1185">Reference proteome</keyword>
<gene>
    <name evidence="7" type="ORF">KO353_10765</name>
</gene>
<sequence length="319" mass="32973">MRARLAPVLIVLAALALVPLFVASNVALNFLKVALMLALAGTGWNLLGGYGGQFSFGHAVFFGTGAYAAAVLQVRFGFNAWAAFGSGIALGGVLGLAIGWLTFRAGLRGSYFALVTLAFAEVARIIASVWPLTGAGAGILIPLKIGIATLQFGTRAEGYWFVLALLGAAMLLVRAIEGRRFGAQLVAVRENEDAAKALGVDTFAVKLRAITLSGAITAAAGAFYAQTFLYLDAGIAYGPWISVEALLTAIVGGIGTVWGPLIGALVLQSLSELGKHLGGDAPGLGLVLFGAVLILVVRFAPQGIVGLLRPLGRRRRARA</sequence>
<keyword evidence="4 6" id="KW-1133">Transmembrane helix</keyword>
<dbReference type="PANTHER" id="PTHR30482:SF10">
    <property type="entry name" value="HIGH-AFFINITY BRANCHED-CHAIN AMINO ACID TRANSPORT PROTEIN BRAE"/>
    <property type="match status" value="1"/>
</dbReference>
<dbReference type="KEGG" id="elio:KO353_10765"/>
<evidence type="ECO:0000256" key="5">
    <source>
        <dbReference type="ARBA" id="ARBA00023136"/>
    </source>
</evidence>
<dbReference type="InterPro" id="IPR001851">
    <property type="entry name" value="ABC_transp_permease"/>
</dbReference>
<keyword evidence="3 6" id="KW-0812">Transmembrane</keyword>
<dbReference type="GO" id="GO:0005886">
    <property type="term" value="C:plasma membrane"/>
    <property type="evidence" value="ECO:0007669"/>
    <property type="project" value="UniProtKB-SubCell"/>
</dbReference>
<dbReference type="Pfam" id="PF02653">
    <property type="entry name" value="BPD_transp_2"/>
    <property type="match status" value="1"/>
</dbReference>
<evidence type="ECO:0000313" key="7">
    <source>
        <dbReference type="EMBL" id="QXM23783.1"/>
    </source>
</evidence>
<dbReference type="EMBL" id="CP076448">
    <property type="protein sequence ID" value="QXM23783.1"/>
    <property type="molecule type" value="Genomic_DNA"/>
</dbReference>
<evidence type="ECO:0000256" key="1">
    <source>
        <dbReference type="ARBA" id="ARBA00004651"/>
    </source>
</evidence>
<dbReference type="RefSeq" id="WP_218284691.1">
    <property type="nucleotide sequence ID" value="NZ_CP076448.1"/>
</dbReference>
<dbReference type="CDD" id="cd06581">
    <property type="entry name" value="TM_PBP1_LivM_like"/>
    <property type="match status" value="1"/>
</dbReference>
<keyword evidence="5 6" id="KW-0472">Membrane</keyword>
<dbReference type="GO" id="GO:0015658">
    <property type="term" value="F:branched-chain amino acid transmembrane transporter activity"/>
    <property type="evidence" value="ECO:0007669"/>
    <property type="project" value="InterPro"/>
</dbReference>
<proteinExistence type="predicted"/>